<evidence type="ECO:0000313" key="3">
    <source>
        <dbReference type="Proteomes" id="UP000542889"/>
    </source>
</evidence>
<feature type="transmembrane region" description="Helical" evidence="1">
    <location>
        <begin position="6"/>
        <end position="25"/>
    </location>
</feature>
<gene>
    <name evidence="2" type="ORF">HWN39_10940</name>
</gene>
<keyword evidence="1" id="KW-1133">Transmembrane helix</keyword>
<protein>
    <submittedName>
        <fullName evidence="2">Uncharacterized protein</fullName>
    </submittedName>
</protein>
<dbReference type="Proteomes" id="UP000542889">
    <property type="component" value="Unassembled WGS sequence"/>
</dbReference>
<dbReference type="EMBL" id="JABXWP010000017">
    <property type="protein sequence ID" value="NVO88993.1"/>
    <property type="molecule type" value="Genomic_DNA"/>
</dbReference>
<proteinExistence type="predicted"/>
<accession>A0A7Y7QIM9</accession>
<reference evidence="2 3" key="1">
    <citation type="submission" date="2020-06" db="EMBL/GenBank/DDBJ databases">
        <title>Lactobacillus rhamnosus QC,genome.</title>
        <authorList>
            <person name="Yi H."/>
            <person name="Jin M."/>
        </authorList>
    </citation>
    <scope>NUCLEOTIDE SEQUENCE [LARGE SCALE GENOMIC DNA]</scope>
    <source>
        <strain evidence="2 3">QC</strain>
    </source>
</reference>
<sequence length="96" mass="10828">MNHLIAAFLIVAVLSIGPLIFFVVIHRKNKRLKALALRIQSLQEEKLFTQLALDNVLRGIVSEKVVVKGDGSLDLSNFMSFKSLEKLYIVLENNHP</sequence>
<comment type="caution">
    <text evidence="2">The sequence shown here is derived from an EMBL/GenBank/DDBJ whole genome shotgun (WGS) entry which is preliminary data.</text>
</comment>
<dbReference type="RefSeq" id="WP_176818414.1">
    <property type="nucleotide sequence ID" value="NZ_JABXWP010000017.1"/>
</dbReference>
<evidence type="ECO:0000313" key="2">
    <source>
        <dbReference type="EMBL" id="NVO88993.1"/>
    </source>
</evidence>
<keyword evidence="1" id="KW-0472">Membrane</keyword>
<organism evidence="2 3">
    <name type="scientific">Lacticaseibacillus rhamnosus</name>
    <name type="common">Lactobacillus rhamnosus</name>
    <dbReference type="NCBI Taxonomy" id="47715"/>
    <lineage>
        <taxon>Bacteria</taxon>
        <taxon>Bacillati</taxon>
        <taxon>Bacillota</taxon>
        <taxon>Bacilli</taxon>
        <taxon>Lactobacillales</taxon>
        <taxon>Lactobacillaceae</taxon>
        <taxon>Lacticaseibacillus</taxon>
    </lineage>
</organism>
<name>A0A7Y7QIM9_LACRH</name>
<evidence type="ECO:0000256" key="1">
    <source>
        <dbReference type="SAM" id="Phobius"/>
    </source>
</evidence>
<keyword evidence="1" id="KW-0812">Transmembrane</keyword>
<dbReference type="AlphaFoldDB" id="A0A7Y7QIM9"/>